<reference evidence="1 2" key="1">
    <citation type="submission" date="2018-03" db="EMBL/GenBank/DDBJ databases">
        <title>Draft genome sequence of Rohu Carp (Labeo rohita).</title>
        <authorList>
            <person name="Das P."/>
            <person name="Kushwaha B."/>
            <person name="Joshi C.G."/>
            <person name="Kumar D."/>
            <person name="Nagpure N.S."/>
            <person name="Sahoo L."/>
            <person name="Das S.P."/>
            <person name="Bit A."/>
            <person name="Patnaik S."/>
            <person name="Meher P.K."/>
            <person name="Jayasankar P."/>
            <person name="Koringa P.G."/>
            <person name="Patel N.V."/>
            <person name="Hinsu A.T."/>
            <person name="Kumar R."/>
            <person name="Pandey M."/>
            <person name="Agarwal S."/>
            <person name="Srivastava S."/>
            <person name="Singh M."/>
            <person name="Iquebal M.A."/>
            <person name="Jaiswal S."/>
            <person name="Angadi U.B."/>
            <person name="Kumar N."/>
            <person name="Raza M."/>
            <person name="Shah T.M."/>
            <person name="Rai A."/>
            <person name="Jena J.K."/>
        </authorList>
    </citation>
    <scope>NUCLEOTIDE SEQUENCE [LARGE SCALE GENOMIC DNA]</scope>
    <source>
        <strain evidence="1">DASCIFA01</strain>
        <tissue evidence="1">Testis</tissue>
    </source>
</reference>
<accession>A0A498N144</accession>
<organism evidence="1 2">
    <name type="scientific">Labeo rohita</name>
    <name type="common">Indian major carp</name>
    <name type="synonym">Cyprinus rohita</name>
    <dbReference type="NCBI Taxonomy" id="84645"/>
    <lineage>
        <taxon>Eukaryota</taxon>
        <taxon>Metazoa</taxon>
        <taxon>Chordata</taxon>
        <taxon>Craniata</taxon>
        <taxon>Vertebrata</taxon>
        <taxon>Euteleostomi</taxon>
        <taxon>Actinopterygii</taxon>
        <taxon>Neopterygii</taxon>
        <taxon>Teleostei</taxon>
        <taxon>Ostariophysi</taxon>
        <taxon>Cypriniformes</taxon>
        <taxon>Cyprinidae</taxon>
        <taxon>Labeoninae</taxon>
        <taxon>Labeonini</taxon>
        <taxon>Labeo</taxon>
    </lineage>
</organism>
<evidence type="ECO:0000313" key="2">
    <source>
        <dbReference type="Proteomes" id="UP000290572"/>
    </source>
</evidence>
<dbReference type="AlphaFoldDB" id="A0A498N144"/>
<dbReference type="Proteomes" id="UP000290572">
    <property type="component" value="Unassembled WGS sequence"/>
</dbReference>
<dbReference type="EMBL" id="QBIY01011929">
    <property type="protein sequence ID" value="RXN27918.1"/>
    <property type="molecule type" value="Genomic_DNA"/>
</dbReference>
<keyword evidence="2" id="KW-1185">Reference proteome</keyword>
<protein>
    <submittedName>
        <fullName evidence="1">Uncharacterized protein</fullName>
    </submittedName>
</protein>
<evidence type="ECO:0000313" key="1">
    <source>
        <dbReference type="EMBL" id="RXN27918.1"/>
    </source>
</evidence>
<name>A0A498N144_LABRO</name>
<proteinExistence type="predicted"/>
<comment type="caution">
    <text evidence="1">The sequence shown here is derived from an EMBL/GenBank/DDBJ whole genome shotgun (WGS) entry which is preliminary data.</text>
</comment>
<gene>
    <name evidence="1" type="ORF">ROHU_005431</name>
</gene>
<sequence length="74" mass="8138">MSRSGKRVSEVRTGARPRLIEGLLLRPDVREEPDLVRDNGGVERDEFGALLDLFAALAAGVDLGVRLVDLKHDE</sequence>